<dbReference type="EMBL" id="CM004390">
    <property type="protein sequence ID" value="KAG8656302.1"/>
    <property type="molecule type" value="Genomic_DNA"/>
</dbReference>
<sequence length="385" mass="44692">MKFDYDLFMEILSFLPVQTLLRFRCLSKACCSCIDNPEFINLHLKHTIKTDLNRSLVIHGLESKGSFYAIDLDSSRHIPLKLYISESNQRHRSDLQFHGNVFGSCNGLLAMYNGESILLWNPATRKHKTLPKFWGHCYGDYEMLHGFGYDALNDDYKLIVMIEHYMENNVRVMVYSLKGKLLTSVKDLLGYTIFGSYHDTEPLGVFVGGSLHWVVQRKGNIRDGVILAFDLGDEKFFELPRPACMEDEYFFFHVQEIGGSLALYKSWAVWVDEVWIMKEYGVMESWSFIKKFEYLASKYHWFEYSEYHRPTPHDVRALCCLRKNTGDEVLLLLNRTGKYICFYDFERGAIRKVVIFGSSHGYYCTISANICVRSLVPVEFISGIA</sequence>
<proteinExistence type="predicted"/>
<reference evidence="2" key="1">
    <citation type="journal article" date="2016" name="Nat. Biotechnol.">
        <title>Sequencing wild and cultivated cassava and related species reveals extensive interspecific hybridization and genetic diversity.</title>
        <authorList>
            <person name="Bredeson J.V."/>
            <person name="Lyons J.B."/>
            <person name="Prochnik S.E."/>
            <person name="Wu G.A."/>
            <person name="Ha C.M."/>
            <person name="Edsinger-Gonzales E."/>
            <person name="Grimwood J."/>
            <person name="Schmutz J."/>
            <person name="Rabbi I.Y."/>
            <person name="Egesi C."/>
            <person name="Nauluvula P."/>
            <person name="Lebot V."/>
            <person name="Ndunguru J."/>
            <person name="Mkamilo G."/>
            <person name="Bart R.S."/>
            <person name="Setter T.L."/>
            <person name="Gleadow R.M."/>
            <person name="Kulakow P."/>
            <person name="Ferguson M.E."/>
            <person name="Rounsley S."/>
            <person name="Rokhsar D.S."/>
        </authorList>
    </citation>
    <scope>NUCLEOTIDE SEQUENCE [LARGE SCALE GENOMIC DNA]</scope>
    <source>
        <strain evidence="2">cv. AM560-2</strain>
    </source>
</reference>
<evidence type="ECO:0000313" key="1">
    <source>
        <dbReference type="EMBL" id="KAG8656302.1"/>
    </source>
</evidence>
<protein>
    <submittedName>
        <fullName evidence="1">Uncharacterized protein</fullName>
    </submittedName>
</protein>
<dbReference type="Proteomes" id="UP000091857">
    <property type="component" value="Chromosome 4"/>
</dbReference>
<keyword evidence="2" id="KW-1185">Reference proteome</keyword>
<gene>
    <name evidence="1" type="ORF">MANES_04G117800v8</name>
</gene>
<name>A0ACB7HUI4_MANES</name>
<comment type="caution">
    <text evidence="1">The sequence shown here is derived from an EMBL/GenBank/DDBJ whole genome shotgun (WGS) entry which is preliminary data.</text>
</comment>
<accession>A0ACB7HUI4</accession>
<organism evidence="1 2">
    <name type="scientific">Manihot esculenta</name>
    <name type="common">Cassava</name>
    <name type="synonym">Jatropha manihot</name>
    <dbReference type="NCBI Taxonomy" id="3983"/>
    <lineage>
        <taxon>Eukaryota</taxon>
        <taxon>Viridiplantae</taxon>
        <taxon>Streptophyta</taxon>
        <taxon>Embryophyta</taxon>
        <taxon>Tracheophyta</taxon>
        <taxon>Spermatophyta</taxon>
        <taxon>Magnoliopsida</taxon>
        <taxon>eudicotyledons</taxon>
        <taxon>Gunneridae</taxon>
        <taxon>Pentapetalae</taxon>
        <taxon>rosids</taxon>
        <taxon>fabids</taxon>
        <taxon>Malpighiales</taxon>
        <taxon>Euphorbiaceae</taxon>
        <taxon>Crotonoideae</taxon>
        <taxon>Manihoteae</taxon>
        <taxon>Manihot</taxon>
    </lineage>
</organism>
<evidence type="ECO:0000313" key="2">
    <source>
        <dbReference type="Proteomes" id="UP000091857"/>
    </source>
</evidence>